<dbReference type="EMBL" id="CAJPIZ010014022">
    <property type="protein sequence ID" value="CAG2114554.1"/>
    <property type="molecule type" value="Genomic_DNA"/>
</dbReference>
<evidence type="ECO:0000256" key="7">
    <source>
        <dbReference type="ARBA" id="ARBA00035182"/>
    </source>
</evidence>
<evidence type="ECO:0000256" key="1">
    <source>
        <dbReference type="ARBA" id="ARBA00004173"/>
    </source>
</evidence>
<protein>
    <recommendedName>
        <fullName evidence="7">Large ribosomal subunit protein mL51</fullName>
    </recommendedName>
    <alternativeName>
        <fullName evidence="8">39S ribosomal protein L51, mitochondrial</fullName>
    </alternativeName>
</protein>
<keyword evidence="10" id="KW-1185">Reference proteome</keyword>
<keyword evidence="6" id="KW-0687">Ribonucleoprotein</keyword>
<comment type="similarity">
    <text evidence="2">Belongs to the mitochondrion-specific ribosomal protein mL51 family.</text>
</comment>
<dbReference type="GO" id="GO:0006412">
    <property type="term" value="P:translation"/>
    <property type="evidence" value="ECO:0007669"/>
    <property type="project" value="TreeGrafter"/>
</dbReference>
<dbReference type="OrthoDB" id="10059330at2759"/>
<dbReference type="EMBL" id="OC868597">
    <property type="protein sequence ID" value="CAD7634124.1"/>
    <property type="molecule type" value="Genomic_DNA"/>
</dbReference>
<keyword evidence="3" id="KW-0809">Transit peptide</keyword>
<keyword evidence="5" id="KW-0496">Mitochondrion</keyword>
<evidence type="ECO:0000256" key="3">
    <source>
        <dbReference type="ARBA" id="ARBA00022946"/>
    </source>
</evidence>
<reference evidence="9" key="1">
    <citation type="submission" date="2020-11" db="EMBL/GenBank/DDBJ databases">
        <authorList>
            <person name="Tran Van P."/>
        </authorList>
    </citation>
    <scope>NUCLEOTIDE SEQUENCE</scope>
</reference>
<dbReference type="PANTHER" id="PTHR13409">
    <property type="entry name" value="MITOCHONDRIAL 39S RIBOSOMAL PROTEIN L51"/>
    <property type="match status" value="1"/>
</dbReference>
<evidence type="ECO:0000313" key="9">
    <source>
        <dbReference type="EMBL" id="CAD7634124.1"/>
    </source>
</evidence>
<dbReference type="AlphaFoldDB" id="A0A7R9L361"/>
<evidence type="ECO:0000256" key="4">
    <source>
        <dbReference type="ARBA" id="ARBA00022980"/>
    </source>
</evidence>
<evidence type="ECO:0000256" key="6">
    <source>
        <dbReference type="ARBA" id="ARBA00023274"/>
    </source>
</evidence>
<name>A0A7R9L361_9ACAR</name>
<dbReference type="GO" id="GO:0005762">
    <property type="term" value="C:mitochondrial large ribosomal subunit"/>
    <property type="evidence" value="ECO:0007669"/>
    <property type="project" value="TreeGrafter"/>
</dbReference>
<organism evidence="9">
    <name type="scientific">Medioppia subpectinata</name>
    <dbReference type="NCBI Taxonomy" id="1979941"/>
    <lineage>
        <taxon>Eukaryota</taxon>
        <taxon>Metazoa</taxon>
        <taxon>Ecdysozoa</taxon>
        <taxon>Arthropoda</taxon>
        <taxon>Chelicerata</taxon>
        <taxon>Arachnida</taxon>
        <taxon>Acari</taxon>
        <taxon>Acariformes</taxon>
        <taxon>Sarcoptiformes</taxon>
        <taxon>Oribatida</taxon>
        <taxon>Brachypylina</taxon>
        <taxon>Oppioidea</taxon>
        <taxon>Oppiidae</taxon>
        <taxon>Medioppia</taxon>
    </lineage>
</organism>
<evidence type="ECO:0000256" key="5">
    <source>
        <dbReference type="ARBA" id="ARBA00023128"/>
    </source>
</evidence>
<dbReference type="Pfam" id="PF10244">
    <property type="entry name" value="MRP-L51"/>
    <property type="match status" value="1"/>
</dbReference>
<dbReference type="GO" id="GO:0003735">
    <property type="term" value="F:structural constituent of ribosome"/>
    <property type="evidence" value="ECO:0007669"/>
    <property type="project" value="InterPro"/>
</dbReference>
<dbReference type="PANTHER" id="PTHR13409:SF0">
    <property type="entry name" value="LARGE RIBOSOMAL SUBUNIT PROTEIN ML51"/>
    <property type="match status" value="1"/>
</dbReference>
<evidence type="ECO:0000256" key="2">
    <source>
        <dbReference type="ARBA" id="ARBA00010972"/>
    </source>
</evidence>
<gene>
    <name evidence="9" type="ORF">OSB1V03_LOCUS14520</name>
</gene>
<dbReference type="Proteomes" id="UP000759131">
    <property type="component" value="Unassembled WGS sequence"/>
</dbReference>
<sequence>MCQGRHLPDRHTAQTHNGLPIALSIDTNTNPLTNLSSVKIFVRHFQRRQFIRRFGYVQKTHNKGLLPRVVGDVAPLRTVPNTRLADEWRPKAALFGQNDYIDILGDGSVPVTDLMTNTPYWLKGFKGNEMQMSIRKREAYKYWKWCRPKKWNELNLRIGFLYRRLNYKKAPPKPLYP</sequence>
<evidence type="ECO:0000313" key="10">
    <source>
        <dbReference type="Proteomes" id="UP000759131"/>
    </source>
</evidence>
<accession>A0A7R9L361</accession>
<dbReference type="InterPro" id="IPR019373">
    <property type="entry name" value="Ribosomal_mL51"/>
</dbReference>
<proteinExistence type="inferred from homology"/>
<comment type="subcellular location">
    <subcellularLocation>
        <location evidence="1">Mitochondrion</location>
    </subcellularLocation>
</comment>
<keyword evidence="4" id="KW-0689">Ribosomal protein</keyword>
<evidence type="ECO:0000256" key="8">
    <source>
        <dbReference type="ARBA" id="ARBA00035419"/>
    </source>
</evidence>